<dbReference type="AlphaFoldDB" id="A0A6B3ZCZ5"/>
<proteinExistence type="predicted"/>
<evidence type="ECO:0000313" key="7">
    <source>
        <dbReference type="Proteomes" id="UP000478995"/>
    </source>
</evidence>
<reference evidence="6 7" key="1">
    <citation type="submission" date="2019-04" db="EMBL/GenBank/DDBJ databases">
        <title>Genome sequencing of Clostridium botulinum Groups I-IV and Clostridium butyricum.</title>
        <authorList>
            <person name="Brunt J."/>
            <person name="Van Vliet A.H.M."/>
            <person name="Stringer S.C."/>
            <person name="Carter A.T."/>
            <person name="Peck M.W."/>
        </authorList>
    </citation>
    <scope>NUCLEOTIDE SEQUENCE [LARGE SCALE GENOMIC DNA]</scope>
    <source>
        <strain evidence="6 7">IFR 18/037</strain>
    </source>
</reference>
<dbReference type="PIRSF" id="PIRSF033887">
    <property type="entry name" value="PduX"/>
    <property type="match status" value="1"/>
</dbReference>
<protein>
    <submittedName>
        <fullName evidence="6">Kinase</fullName>
    </submittedName>
</protein>
<dbReference type="Proteomes" id="UP000478995">
    <property type="component" value="Unassembled WGS sequence"/>
</dbReference>
<dbReference type="SUPFAM" id="SSF54211">
    <property type="entry name" value="Ribosomal protein S5 domain 2-like"/>
    <property type="match status" value="1"/>
</dbReference>
<evidence type="ECO:0000256" key="4">
    <source>
        <dbReference type="ARBA" id="ARBA00022840"/>
    </source>
</evidence>
<sequence>MEVRAKYPGSFGEILQGNLVEKPMLVSSPINLYTCVRLFESKKEKNFYKNIKANKFIKNILTDWKYEDYINTIHMEINSKIPRGKGLASSTADLCATYKCLTKLFKKNYSIEELQNHCLNIEPTDSIIFNEFTLFDYKNGSFKEKLGPYIKFYILVFEGSRIINTLDFNNKNLKEMSSIEDLISDLKESIEKRNIKNISQISEESIKRNFHRLTYDYFNIVEKYKDQTGGLGIIGCHSGDALGIVYDNKEDLLKAEKNIIDTGNLKKYTLETVLNVEEI</sequence>
<dbReference type="InterPro" id="IPR020568">
    <property type="entry name" value="Ribosomal_Su5_D2-typ_SF"/>
</dbReference>
<organism evidence="6 7">
    <name type="scientific">Clostridium botulinum</name>
    <dbReference type="NCBI Taxonomy" id="1491"/>
    <lineage>
        <taxon>Bacteria</taxon>
        <taxon>Bacillati</taxon>
        <taxon>Bacillota</taxon>
        <taxon>Clostridia</taxon>
        <taxon>Eubacteriales</taxon>
        <taxon>Clostridiaceae</taxon>
        <taxon>Clostridium</taxon>
    </lineage>
</organism>
<dbReference type="GO" id="GO:0016301">
    <property type="term" value="F:kinase activity"/>
    <property type="evidence" value="ECO:0007669"/>
    <property type="project" value="UniProtKB-KW"/>
</dbReference>
<dbReference type="InterPro" id="IPR012363">
    <property type="entry name" value="PduX"/>
</dbReference>
<keyword evidence="1" id="KW-0808">Transferase</keyword>
<evidence type="ECO:0000256" key="1">
    <source>
        <dbReference type="ARBA" id="ARBA00022679"/>
    </source>
</evidence>
<dbReference type="EMBL" id="SWOY01000001">
    <property type="protein sequence ID" value="NFG15377.1"/>
    <property type="molecule type" value="Genomic_DNA"/>
</dbReference>
<dbReference type="RefSeq" id="WP_012705758.1">
    <property type="nucleotide sequence ID" value="NZ_CP013296.1"/>
</dbReference>
<dbReference type="Pfam" id="PF00288">
    <property type="entry name" value="GHMP_kinases_N"/>
    <property type="match status" value="1"/>
</dbReference>
<dbReference type="PANTHER" id="PTHR43527:SF1">
    <property type="entry name" value="L-THREONINE KINASE"/>
    <property type="match status" value="1"/>
</dbReference>
<keyword evidence="2" id="KW-0547">Nucleotide-binding</keyword>
<comment type="caution">
    <text evidence="6">The sequence shown here is derived from an EMBL/GenBank/DDBJ whole genome shotgun (WGS) entry which is preliminary data.</text>
</comment>
<dbReference type="Gene3D" id="3.30.230.10">
    <property type="match status" value="1"/>
</dbReference>
<evidence type="ECO:0000256" key="2">
    <source>
        <dbReference type="ARBA" id="ARBA00022741"/>
    </source>
</evidence>
<dbReference type="GO" id="GO:0005524">
    <property type="term" value="F:ATP binding"/>
    <property type="evidence" value="ECO:0007669"/>
    <property type="project" value="UniProtKB-KW"/>
</dbReference>
<accession>A0A6B3ZCZ5</accession>
<dbReference type="InterPro" id="IPR006204">
    <property type="entry name" value="GHMP_kinase_N_dom"/>
</dbReference>
<keyword evidence="3 6" id="KW-0418">Kinase</keyword>
<gene>
    <name evidence="6" type="ORF">FC794_00905</name>
</gene>
<feature type="domain" description="GHMP kinase N-terminal" evidence="5">
    <location>
        <begin position="64"/>
        <end position="122"/>
    </location>
</feature>
<evidence type="ECO:0000313" key="6">
    <source>
        <dbReference type="EMBL" id="NFG15377.1"/>
    </source>
</evidence>
<name>A0A6B3ZCZ5_CLOBO</name>
<keyword evidence="4" id="KW-0067">ATP-binding</keyword>
<dbReference type="PANTHER" id="PTHR43527">
    <property type="entry name" value="4-DIPHOSPHOCYTIDYL-2-C-METHYL-D-ERYTHRITOL KINASE, CHLOROPLASTIC"/>
    <property type="match status" value="1"/>
</dbReference>
<evidence type="ECO:0000259" key="5">
    <source>
        <dbReference type="Pfam" id="PF00288"/>
    </source>
</evidence>
<dbReference type="InterPro" id="IPR014721">
    <property type="entry name" value="Ribsml_uS5_D2-typ_fold_subgr"/>
</dbReference>
<evidence type="ECO:0000256" key="3">
    <source>
        <dbReference type="ARBA" id="ARBA00022777"/>
    </source>
</evidence>